<dbReference type="PANTHER" id="PTHR30543:SF21">
    <property type="entry name" value="NAD(P)H-DEPENDENT FMN REDUCTASE LOT6"/>
    <property type="match status" value="1"/>
</dbReference>
<dbReference type="SUPFAM" id="SSF52218">
    <property type="entry name" value="Flavoproteins"/>
    <property type="match status" value="1"/>
</dbReference>
<dbReference type="InterPro" id="IPR005025">
    <property type="entry name" value="FMN_Rdtase-like_dom"/>
</dbReference>
<proteinExistence type="predicted"/>
<dbReference type="Pfam" id="PF03358">
    <property type="entry name" value="FMN_red"/>
    <property type="match status" value="1"/>
</dbReference>
<evidence type="ECO:0000259" key="1">
    <source>
        <dbReference type="Pfam" id="PF03358"/>
    </source>
</evidence>
<evidence type="ECO:0000313" key="2">
    <source>
        <dbReference type="EMBL" id="QWG15934.1"/>
    </source>
</evidence>
<dbReference type="InterPro" id="IPR029039">
    <property type="entry name" value="Flavoprotein-like_sf"/>
</dbReference>
<dbReference type="InterPro" id="IPR050712">
    <property type="entry name" value="NAD(P)H-dep_reductase"/>
</dbReference>
<dbReference type="Proteomes" id="UP000680839">
    <property type="component" value="Chromosome"/>
</dbReference>
<evidence type="ECO:0000313" key="3">
    <source>
        <dbReference type="Proteomes" id="UP000680839"/>
    </source>
</evidence>
<name>A0A975NKW9_9BRAD</name>
<dbReference type="EMBL" id="CP076134">
    <property type="protein sequence ID" value="QWG15934.1"/>
    <property type="molecule type" value="Genomic_DNA"/>
</dbReference>
<dbReference type="GO" id="GO:0005829">
    <property type="term" value="C:cytosol"/>
    <property type="evidence" value="ECO:0007669"/>
    <property type="project" value="TreeGrafter"/>
</dbReference>
<dbReference type="AlphaFoldDB" id="A0A975NKW9"/>
<protein>
    <submittedName>
        <fullName evidence="2">NAD(P)H-dependent oxidoreductase</fullName>
    </submittedName>
</protein>
<reference evidence="2" key="1">
    <citation type="submission" date="2021-06" db="EMBL/GenBank/DDBJ databases">
        <title>Bradyrhizobium sp. S2-20-1 Genome sequencing.</title>
        <authorList>
            <person name="Jin L."/>
        </authorList>
    </citation>
    <scope>NUCLEOTIDE SEQUENCE</scope>
    <source>
        <strain evidence="2">S2-20-1</strain>
    </source>
</reference>
<sequence>MKIIAISGSLRAVSLNTAVLHAAGRLAPAGVEIEVYEGIGQLPFFNPDLDGERLPRQIADFRNIIGTADGLLISSPEYARGVAGVTKNALDWLVGSFEFPNKPVALINTSPRATHALAALTITLETMSARLVKDASITLPLLGTVNDADSIATNPRFADPLRSAIEIYVRALRAIAEEELHSEQFTK</sequence>
<dbReference type="GO" id="GO:0016491">
    <property type="term" value="F:oxidoreductase activity"/>
    <property type="evidence" value="ECO:0007669"/>
    <property type="project" value="InterPro"/>
</dbReference>
<dbReference type="Gene3D" id="3.40.50.360">
    <property type="match status" value="1"/>
</dbReference>
<accession>A0A975NKW9</accession>
<gene>
    <name evidence="2" type="ORF">KMZ29_25065</name>
</gene>
<organism evidence="2 3">
    <name type="scientific">Bradyrhizobium sediminis</name>
    <dbReference type="NCBI Taxonomy" id="2840469"/>
    <lineage>
        <taxon>Bacteria</taxon>
        <taxon>Pseudomonadati</taxon>
        <taxon>Pseudomonadota</taxon>
        <taxon>Alphaproteobacteria</taxon>
        <taxon>Hyphomicrobiales</taxon>
        <taxon>Nitrobacteraceae</taxon>
        <taxon>Bradyrhizobium</taxon>
    </lineage>
</organism>
<feature type="domain" description="NADPH-dependent FMN reductase-like" evidence="1">
    <location>
        <begin position="1"/>
        <end position="121"/>
    </location>
</feature>
<dbReference type="PANTHER" id="PTHR30543">
    <property type="entry name" value="CHROMATE REDUCTASE"/>
    <property type="match status" value="1"/>
</dbReference>
<dbReference type="GO" id="GO:0010181">
    <property type="term" value="F:FMN binding"/>
    <property type="evidence" value="ECO:0007669"/>
    <property type="project" value="TreeGrafter"/>
</dbReference>